<sequence>MFRKLKHLEKINGRLAMGGLLYLIFTKLVSNHADILDQLKSYLI</sequence>
<reference evidence="2" key="1">
    <citation type="journal article" date="2014" name="Sci. Data">
        <title>Genomes of diverse isolates of the marine cyanobacterium Prochlorococcus.</title>
        <authorList>
            <person name="Biller S."/>
            <person name="Berube P."/>
            <person name="Thompson J."/>
            <person name="Kelly L."/>
            <person name="Roggensack S."/>
            <person name="Awad L."/>
            <person name="Roache-Johnson K."/>
            <person name="Ding H."/>
            <person name="Giovannoni S.J."/>
            <person name="Moore L.R."/>
            <person name="Chisholm S.W."/>
        </authorList>
    </citation>
    <scope>NUCLEOTIDE SEQUENCE [LARGE SCALE GENOMIC DNA]</scope>
    <source>
        <strain evidence="2">MIT 9302</strain>
    </source>
</reference>
<evidence type="ECO:0000313" key="1">
    <source>
        <dbReference type="EMBL" id="KGF97278.1"/>
    </source>
</evidence>
<organism evidence="1 2">
    <name type="scientific">Prochlorococcus marinus str. MIT 9302</name>
    <dbReference type="NCBI Taxonomy" id="74545"/>
    <lineage>
        <taxon>Bacteria</taxon>
        <taxon>Bacillati</taxon>
        <taxon>Cyanobacteriota</taxon>
        <taxon>Cyanophyceae</taxon>
        <taxon>Synechococcales</taxon>
        <taxon>Prochlorococcaceae</taxon>
        <taxon>Prochlorococcus</taxon>
    </lineage>
</organism>
<accession>A0A0A2AA22</accession>
<dbReference type="AlphaFoldDB" id="A0A0A2AA22"/>
<dbReference type="EMBL" id="JNAM01000010">
    <property type="protein sequence ID" value="KGF97278.1"/>
    <property type="molecule type" value="Genomic_DNA"/>
</dbReference>
<evidence type="ECO:0000313" key="2">
    <source>
        <dbReference type="Proteomes" id="UP000030445"/>
    </source>
</evidence>
<dbReference type="SUPFAM" id="SSF103511">
    <property type="entry name" value="Chlorophyll a-b binding protein"/>
    <property type="match status" value="1"/>
</dbReference>
<dbReference type="Proteomes" id="UP000030445">
    <property type="component" value="Unassembled WGS sequence"/>
</dbReference>
<comment type="caution">
    <text evidence="1">The sequence shown here is derived from an EMBL/GenBank/DDBJ whole genome shotgun (WGS) entry which is preliminary data.</text>
</comment>
<gene>
    <name evidence="1" type="ORF">EU96_0989</name>
</gene>
<protein>
    <submittedName>
        <fullName evidence="1">Uncharacterized protein</fullName>
    </submittedName>
</protein>
<dbReference type="STRING" id="74545.EU96_0989"/>
<proteinExistence type="predicted"/>
<name>A0A0A2AA22_PROMR</name>